<dbReference type="AlphaFoldDB" id="A0A4R2RWC7"/>
<protein>
    <recommendedName>
        <fullName evidence="3">DUF309 domain-containing protein</fullName>
    </recommendedName>
</protein>
<dbReference type="EMBL" id="SLXV01000020">
    <property type="protein sequence ID" value="TCP67289.1"/>
    <property type="molecule type" value="Genomic_DNA"/>
</dbReference>
<evidence type="ECO:0000313" key="1">
    <source>
        <dbReference type="EMBL" id="TCP67289.1"/>
    </source>
</evidence>
<dbReference type="OrthoDB" id="165483at2"/>
<evidence type="ECO:0008006" key="3">
    <source>
        <dbReference type="Google" id="ProtNLM"/>
    </source>
</evidence>
<reference evidence="1 2" key="1">
    <citation type="submission" date="2019-03" db="EMBL/GenBank/DDBJ databases">
        <title>Genomic Encyclopedia of Type Strains, Phase IV (KMG-IV): sequencing the most valuable type-strain genomes for metagenomic binning, comparative biology and taxonomic classification.</title>
        <authorList>
            <person name="Goeker M."/>
        </authorList>
    </citation>
    <scope>NUCLEOTIDE SEQUENCE [LARGE SCALE GENOMIC DNA]</scope>
    <source>
        <strain evidence="1 2">DSM 46831</strain>
    </source>
</reference>
<dbReference type="Pfam" id="PF03745">
    <property type="entry name" value="DUF309"/>
    <property type="match status" value="1"/>
</dbReference>
<dbReference type="RefSeq" id="WP_131848905.1">
    <property type="nucleotide sequence ID" value="NZ_SLXV01000020.1"/>
</dbReference>
<name>A0A4R2RWC7_9BACL</name>
<accession>A0A4R2RWC7</accession>
<gene>
    <name evidence="1" type="ORF">EDD57_1205</name>
</gene>
<organism evidence="1 2">
    <name type="scientific">Baia soyae</name>
    <dbReference type="NCBI Taxonomy" id="1544746"/>
    <lineage>
        <taxon>Bacteria</taxon>
        <taxon>Bacillati</taxon>
        <taxon>Bacillota</taxon>
        <taxon>Bacilli</taxon>
        <taxon>Bacillales</taxon>
        <taxon>Thermoactinomycetaceae</taxon>
        <taxon>Baia</taxon>
    </lineage>
</organism>
<dbReference type="Proteomes" id="UP000294746">
    <property type="component" value="Unassembled WGS sequence"/>
</dbReference>
<evidence type="ECO:0000313" key="2">
    <source>
        <dbReference type="Proteomes" id="UP000294746"/>
    </source>
</evidence>
<dbReference type="PANTHER" id="PTHR34796:SF1">
    <property type="entry name" value="EXPRESSED PROTEIN"/>
    <property type="match status" value="1"/>
</dbReference>
<dbReference type="InterPro" id="IPR023203">
    <property type="entry name" value="TTHA0068_sf"/>
</dbReference>
<sequence length="133" mass="15867">MNQEPCLYPDLYVRFLYEFHETRDYFECHELLEDLWMEEAREPFYQGLLQIAVGLFHHRNENIGGARKMFDLGLQKLAYYPNPWMGIDVQQTRQDVSAVKEKIEQDSSVLFKPIEIVILDEVLRELVNQLKTK</sequence>
<dbReference type="Gene3D" id="1.10.3450.10">
    <property type="entry name" value="TTHA0068-like"/>
    <property type="match status" value="1"/>
</dbReference>
<dbReference type="PANTHER" id="PTHR34796">
    <property type="entry name" value="EXPRESSED PROTEIN"/>
    <property type="match status" value="1"/>
</dbReference>
<dbReference type="InterPro" id="IPR005500">
    <property type="entry name" value="DUF309"/>
</dbReference>
<dbReference type="SUPFAM" id="SSF140663">
    <property type="entry name" value="TTHA0068-like"/>
    <property type="match status" value="1"/>
</dbReference>
<proteinExistence type="predicted"/>
<comment type="caution">
    <text evidence="1">The sequence shown here is derived from an EMBL/GenBank/DDBJ whole genome shotgun (WGS) entry which is preliminary data.</text>
</comment>
<keyword evidence="2" id="KW-1185">Reference proteome</keyword>